<evidence type="ECO:0000256" key="3">
    <source>
        <dbReference type="ARBA" id="ARBA00022729"/>
    </source>
</evidence>
<dbReference type="RefSeq" id="WP_377498214.1">
    <property type="nucleotide sequence ID" value="NZ_JBHMDO010000034.1"/>
</dbReference>
<evidence type="ECO:0000259" key="5">
    <source>
        <dbReference type="Pfam" id="PF13407"/>
    </source>
</evidence>
<keyword evidence="4" id="KW-1133">Transmembrane helix</keyword>
<dbReference type="Gene3D" id="3.40.50.2300">
    <property type="match status" value="2"/>
</dbReference>
<reference evidence="6 7" key="1">
    <citation type="submission" date="2024-09" db="EMBL/GenBank/DDBJ databases">
        <authorList>
            <person name="Sun Q."/>
            <person name="Mori K."/>
        </authorList>
    </citation>
    <scope>NUCLEOTIDE SEQUENCE [LARGE SCALE GENOMIC DNA]</scope>
    <source>
        <strain evidence="6 7">TISTR 2452</strain>
    </source>
</reference>
<comment type="caution">
    <text evidence="6">The sequence shown here is derived from an EMBL/GenBank/DDBJ whole genome shotgun (WGS) entry which is preliminary data.</text>
</comment>
<name>A0ABV5KUW2_9BACL</name>
<protein>
    <submittedName>
        <fullName evidence="6">Sugar-binding protein</fullName>
    </submittedName>
</protein>
<organism evidence="6 7">
    <name type="scientific">Paenibacillus aurantiacus</name>
    <dbReference type="NCBI Taxonomy" id="1936118"/>
    <lineage>
        <taxon>Bacteria</taxon>
        <taxon>Bacillati</taxon>
        <taxon>Bacillota</taxon>
        <taxon>Bacilli</taxon>
        <taxon>Bacillales</taxon>
        <taxon>Paenibacillaceae</taxon>
        <taxon>Paenibacillus</taxon>
    </lineage>
</organism>
<dbReference type="PANTHER" id="PTHR46847">
    <property type="entry name" value="D-ALLOSE-BINDING PERIPLASMIC PROTEIN-RELATED"/>
    <property type="match status" value="1"/>
</dbReference>
<dbReference type="InterPro" id="IPR025997">
    <property type="entry name" value="SBP_2_dom"/>
</dbReference>
<feature type="domain" description="Periplasmic binding protein" evidence="5">
    <location>
        <begin position="52"/>
        <end position="303"/>
    </location>
</feature>
<evidence type="ECO:0000256" key="1">
    <source>
        <dbReference type="ARBA" id="ARBA00004196"/>
    </source>
</evidence>
<keyword evidence="7" id="KW-1185">Reference proteome</keyword>
<keyword evidence="3" id="KW-0732">Signal</keyword>
<evidence type="ECO:0000256" key="2">
    <source>
        <dbReference type="ARBA" id="ARBA00007639"/>
    </source>
</evidence>
<accession>A0ABV5KUW2</accession>
<evidence type="ECO:0000313" key="7">
    <source>
        <dbReference type="Proteomes" id="UP001589747"/>
    </source>
</evidence>
<dbReference type="CDD" id="cd06314">
    <property type="entry name" value="PBP1_tmGBP"/>
    <property type="match status" value="1"/>
</dbReference>
<comment type="subcellular location">
    <subcellularLocation>
        <location evidence="1">Cell envelope</location>
    </subcellularLocation>
</comment>
<comment type="similarity">
    <text evidence="2">Belongs to the bacterial solute-binding protein 2 family.</text>
</comment>
<keyword evidence="4" id="KW-0472">Membrane</keyword>
<dbReference type="InterPro" id="IPR028082">
    <property type="entry name" value="Peripla_BP_I"/>
</dbReference>
<dbReference type="SUPFAM" id="SSF53822">
    <property type="entry name" value="Periplasmic binding protein-like I"/>
    <property type="match status" value="1"/>
</dbReference>
<evidence type="ECO:0000313" key="6">
    <source>
        <dbReference type="EMBL" id="MFB9328680.1"/>
    </source>
</evidence>
<dbReference type="Proteomes" id="UP001589747">
    <property type="component" value="Unassembled WGS sequence"/>
</dbReference>
<feature type="transmembrane region" description="Helical" evidence="4">
    <location>
        <begin position="6"/>
        <end position="25"/>
    </location>
</feature>
<sequence>MTDKKWMAVSFLVLIVFTYFLVSFVSQTMTIKHITGRLKGDPRLTMNERHIVLVEQEQGHPYWQLVERGATDAAEANDIAIECIGPVRNNMAEQLKLLEKAIASKVDGIIVQGLNHEQFTPVINKAVEAGIPVITVDADAPSSKRLSFVGTDNLEAGKRQGELVVRSTGGTGKIGVIIGSDKAENQLERLEGIKRVIGGYPGLHIEEVRSSNISLIEAIQQSAEMLQRNPEITTMVGTSATDALGILQAAKSLKRSDIQIIGFDDLPETIEAIRSGQIVATIVQQPYRMGKQSVELLQRYFDGGALSNEYFTRAEIMDAAAMAGGMNP</sequence>
<dbReference type="EMBL" id="JBHMDO010000034">
    <property type="protein sequence ID" value="MFB9328680.1"/>
    <property type="molecule type" value="Genomic_DNA"/>
</dbReference>
<proteinExistence type="inferred from homology"/>
<dbReference type="PANTHER" id="PTHR46847:SF1">
    <property type="entry name" value="D-ALLOSE-BINDING PERIPLASMIC PROTEIN-RELATED"/>
    <property type="match status" value="1"/>
</dbReference>
<evidence type="ECO:0000256" key="4">
    <source>
        <dbReference type="SAM" id="Phobius"/>
    </source>
</evidence>
<gene>
    <name evidence="6" type="ORF">ACFFSY_22320</name>
</gene>
<keyword evidence="4" id="KW-0812">Transmembrane</keyword>
<dbReference type="Pfam" id="PF13407">
    <property type="entry name" value="Peripla_BP_4"/>
    <property type="match status" value="1"/>
</dbReference>